<reference evidence="5" key="2">
    <citation type="submission" date="2025-08" db="UniProtKB">
        <authorList>
            <consortium name="RefSeq"/>
        </authorList>
    </citation>
    <scope>IDENTIFICATION</scope>
    <source>
        <tissue evidence="5">Leaf</tissue>
    </source>
</reference>
<feature type="region of interest" description="Disordered" evidence="3">
    <location>
        <begin position="111"/>
        <end position="164"/>
    </location>
</feature>
<dbReference type="OrthoDB" id="1523883at2759"/>
<reference evidence="4" key="1">
    <citation type="journal article" date="2015" name="Nat. Genet.">
        <title>The pineapple genome and the evolution of CAM photosynthesis.</title>
        <authorList>
            <person name="Ming R."/>
            <person name="VanBuren R."/>
            <person name="Wai C.M."/>
            <person name="Tang H."/>
            <person name="Schatz M.C."/>
            <person name="Bowers J.E."/>
            <person name="Lyons E."/>
            <person name="Wang M.L."/>
            <person name="Chen J."/>
            <person name="Biggers E."/>
            <person name="Zhang J."/>
            <person name="Huang L."/>
            <person name="Zhang L."/>
            <person name="Miao W."/>
            <person name="Zhang J."/>
            <person name="Ye Z."/>
            <person name="Miao C."/>
            <person name="Lin Z."/>
            <person name="Wang H."/>
            <person name="Zhou H."/>
            <person name="Yim W.C."/>
            <person name="Priest H.D."/>
            <person name="Zheng C."/>
            <person name="Woodhouse M."/>
            <person name="Edger P.P."/>
            <person name="Guyot R."/>
            <person name="Guo H.B."/>
            <person name="Guo H."/>
            <person name="Zheng G."/>
            <person name="Singh R."/>
            <person name="Sharma A."/>
            <person name="Min X."/>
            <person name="Zheng Y."/>
            <person name="Lee H."/>
            <person name="Gurtowski J."/>
            <person name="Sedlazeck F.J."/>
            <person name="Harkess A."/>
            <person name="McKain M.R."/>
            <person name="Liao Z."/>
            <person name="Fang J."/>
            <person name="Liu J."/>
            <person name="Zhang X."/>
            <person name="Zhang Q."/>
            <person name="Hu W."/>
            <person name="Qin Y."/>
            <person name="Wang K."/>
            <person name="Chen L.Y."/>
            <person name="Shirley N."/>
            <person name="Lin Y.R."/>
            <person name="Liu L.Y."/>
            <person name="Hernandez A.G."/>
            <person name="Wright C.L."/>
            <person name="Bulone V."/>
            <person name="Tuskan G.A."/>
            <person name="Heath K."/>
            <person name="Zee F."/>
            <person name="Moore P.H."/>
            <person name="Sunkar R."/>
            <person name="Leebens-Mack J.H."/>
            <person name="Mockler T."/>
            <person name="Bennetzen J.L."/>
            <person name="Freeling M."/>
            <person name="Sankoff D."/>
            <person name="Paterson A.H."/>
            <person name="Zhu X."/>
            <person name="Yang X."/>
            <person name="Smith J.A."/>
            <person name="Cushman J.C."/>
            <person name="Paull R.E."/>
            <person name="Yu Q."/>
        </authorList>
    </citation>
    <scope>NUCLEOTIDE SEQUENCE [LARGE SCALE GENOMIC DNA]</scope>
    <source>
        <strain evidence="4">cv. F153</strain>
    </source>
</reference>
<protein>
    <submittedName>
        <fullName evidence="5">Salicylate carboxymethyltransferase-like</fullName>
    </submittedName>
</protein>
<dbReference type="Pfam" id="PF03492">
    <property type="entry name" value="Methyltransf_7"/>
    <property type="match status" value="1"/>
</dbReference>
<dbReference type="InterPro" id="IPR029063">
    <property type="entry name" value="SAM-dependent_MTases_sf"/>
</dbReference>
<accession>A0A6P5FNC8</accession>
<keyword evidence="2" id="KW-0460">Magnesium</keyword>
<dbReference type="GeneID" id="109716240"/>
<evidence type="ECO:0000256" key="1">
    <source>
        <dbReference type="ARBA" id="ARBA00022723"/>
    </source>
</evidence>
<dbReference type="Gene3D" id="1.10.1200.270">
    <property type="entry name" value="Methyltransferase, alpha-helical capping domain"/>
    <property type="match status" value="3"/>
</dbReference>
<evidence type="ECO:0000313" key="5">
    <source>
        <dbReference type="RefSeq" id="XP_020097157.1"/>
    </source>
</evidence>
<dbReference type="Proteomes" id="UP000515123">
    <property type="component" value="Linkage group 10"/>
</dbReference>
<keyword evidence="1" id="KW-0479">Metal-binding</keyword>
<evidence type="ECO:0000256" key="3">
    <source>
        <dbReference type="SAM" id="MobiDB-lite"/>
    </source>
</evidence>
<name>A0A6P5FNC8_ANACO</name>
<feature type="region of interest" description="Disordered" evidence="3">
    <location>
        <begin position="58"/>
        <end position="82"/>
    </location>
</feature>
<dbReference type="InterPro" id="IPR005299">
    <property type="entry name" value="MeTrfase_7"/>
</dbReference>
<evidence type="ECO:0000256" key="2">
    <source>
        <dbReference type="ARBA" id="ARBA00022842"/>
    </source>
</evidence>
<organism evidence="4 5">
    <name type="scientific">Ananas comosus</name>
    <name type="common">Pineapple</name>
    <name type="synonym">Ananas ananas</name>
    <dbReference type="NCBI Taxonomy" id="4615"/>
    <lineage>
        <taxon>Eukaryota</taxon>
        <taxon>Viridiplantae</taxon>
        <taxon>Streptophyta</taxon>
        <taxon>Embryophyta</taxon>
        <taxon>Tracheophyta</taxon>
        <taxon>Spermatophyta</taxon>
        <taxon>Magnoliopsida</taxon>
        <taxon>Liliopsida</taxon>
        <taxon>Poales</taxon>
        <taxon>Bromeliaceae</taxon>
        <taxon>Bromelioideae</taxon>
        <taxon>Ananas</taxon>
    </lineage>
</organism>
<dbReference type="AlphaFoldDB" id="A0A6P5FNC8"/>
<dbReference type="PANTHER" id="PTHR31009">
    <property type="entry name" value="S-ADENOSYL-L-METHIONINE:CARBOXYL METHYLTRANSFERASE FAMILY PROTEIN"/>
    <property type="match status" value="1"/>
</dbReference>
<keyword evidence="4" id="KW-1185">Reference proteome</keyword>
<sequence>MSRTSLEKVDYPYFQSLLTGLIFNEKHRTYIPTFCPVRRAAGGPGRAGTRFDLVPCPRHRGYGRTGPGSNSRHDRRGKPGLCRALPRLGTNRLLSGHRAVLARSARSCRVWGSGRSSSRNSNLEDPEKRASRGVVWNPPPKTRLKPAKGPPATPSEPRGYRAPTRLPNERVSAVIKASGSRHVPQMRLQDGSEVPLNNKGKIYISHISPPSVFEAYKKQFKRDFSLFLKCRREEVVEGGHMVLTFVARRSSNPSTPLLGSYLWELLAKTLMDMASLGLIEEEKVDSFNLPWYEPSMEEVKNEITIQGLFSIKKIELFEVNLDDNSQEAPRNDHNYNPVDKSAQTMAKTVRAALESVLKSHFGEAIIEKLFERYCFLLEEYYSKNKAEVINILIVLERK</sequence>
<proteinExistence type="predicted"/>
<feature type="compositionally biased region" description="Low complexity" evidence="3">
    <location>
        <begin position="112"/>
        <end position="121"/>
    </location>
</feature>
<dbReference type="SUPFAM" id="SSF53335">
    <property type="entry name" value="S-adenosyl-L-methionine-dependent methyltransferases"/>
    <property type="match status" value="1"/>
</dbReference>
<evidence type="ECO:0000313" key="4">
    <source>
        <dbReference type="Proteomes" id="UP000515123"/>
    </source>
</evidence>
<gene>
    <name evidence="5" type="primary">LOC109716240</name>
</gene>
<dbReference type="GO" id="GO:0008168">
    <property type="term" value="F:methyltransferase activity"/>
    <property type="evidence" value="ECO:0007669"/>
    <property type="project" value="InterPro"/>
</dbReference>
<dbReference type="RefSeq" id="XP_020097157.1">
    <property type="nucleotide sequence ID" value="XM_020241568.1"/>
</dbReference>
<dbReference type="InterPro" id="IPR042086">
    <property type="entry name" value="MeTrfase_capping"/>
</dbReference>
<dbReference type="GO" id="GO:0046872">
    <property type="term" value="F:metal ion binding"/>
    <property type="evidence" value="ECO:0007669"/>
    <property type="project" value="UniProtKB-KW"/>
</dbReference>